<evidence type="ECO:0000256" key="8">
    <source>
        <dbReference type="SAM" id="SignalP"/>
    </source>
</evidence>
<dbReference type="PANTHER" id="PTHR31776">
    <property type="entry name" value="ALPHA-L-ARABINOFURANOSIDASE 1"/>
    <property type="match status" value="1"/>
</dbReference>
<gene>
    <name evidence="10" type="ORF">BAUCODRAFT_25228</name>
</gene>
<dbReference type="KEGG" id="bcom:BAUCODRAFT_25228"/>
<dbReference type="RefSeq" id="XP_007677348.1">
    <property type="nucleotide sequence ID" value="XM_007679158.1"/>
</dbReference>
<comment type="catalytic activity">
    <reaction evidence="1">
        <text>Hydrolysis of terminal non-reducing alpha-L-arabinofuranoside residues in alpha-L-arabinosides.</text>
        <dbReference type="EC" id="3.2.1.55"/>
    </reaction>
</comment>
<dbReference type="InterPro" id="IPR051563">
    <property type="entry name" value="Glycosyl_Hydrolase_51"/>
</dbReference>
<reference evidence="10 11" key="1">
    <citation type="journal article" date="2012" name="PLoS Pathog.">
        <title>Diverse lifestyles and strategies of plant pathogenesis encoded in the genomes of eighteen Dothideomycetes fungi.</title>
        <authorList>
            <person name="Ohm R.A."/>
            <person name="Feau N."/>
            <person name="Henrissat B."/>
            <person name="Schoch C.L."/>
            <person name="Horwitz B.A."/>
            <person name="Barry K.W."/>
            <person name="Condon B.J."/>
            <person name="Copeland A.C."/>
            <person name="Dhillon B."/>
            <person name="Glaser F."/>
            <person name="Hesse C.N."/>
            <person name="Kosti I."/>
            <person name="LaButti K."/>
            <person name="Lindquist E.A."/>
            <person name="Lucas S."/>
            <person name="Salamov A.A."/>
            <person name="Bradshaw R.E."/>
            <person name="Ciuffetti L."/>
            <person name="Hamelin R.C."/>
            <person name="Kema G.H.J."/>
            <person name="Lawrence C."/>
            <person name="Scott J.A."/>
            <person name="Spatafora J.W."/>
            <person name="Turgeon B.G."/>
            <person name="de Wit P.J.G.M."/>
            <person name="Zhong S."/>
            <person name="Goodwin S.B."/>
            <person name="Grigoriev I.V."/>
        </authorList>
    </citation>
    <scope>NUCLEOTIDE SEQUENCE [LARGE SCALE GENOMIC DNA]</scope>
    <source>
        <strain evidence="10 11">UAMH 10762</strain>
    </source>
</reference>
<dbReference type="OMA" id="LVEYMEW"/>
<dbReference type="InterPro" id="IPR017853">
    <property type="entry name" value="GH"/>
</dbReference>
<dbReference type="HOGENOM" id="CLU_010060_1_1_1"/>
<dbReference type="InterPro" id="IPR008979">
    <property type="entry name" value="Galactose-bd-like_sf"/>
</dbReference>
<dbReference type="AlphaFoldDB" id="M2MU80"/>
<evidence type="ECO:0000256" key="6">
    <source>
        <dbReference type="ARBA" id="ARBA00022801"/>
    </source>
</evidence>
<evidence type="ECO:0000256" key="1">
    <source>
        <dbReference type="ARBA" id="ARBA00001462"/>
    </source>
</evidence>
<evidence type="ECO:0000313" key="10">
    <source>
        <dbReference type="EMBL" id="EMC95118.1"/>
    </source>
</evidence>
<dbReference type="InterPro" id="IPR055235">
    <property type="entry name" value="ASD1_cat"/>
</dbReference>
<comment type="similarity">
    <text evidence="3">Belongs to the glycosyl hydrolase 51 family.</text>
</comment>
<dbReference type="InterPro" id="IPR010720">
    <property type="entry name" value="Alpha-L-AF_C"/>
</dbReference>
<protein>
    <recommendedName>
        <fullName evidence="4">non-reducing end alpha-L-arabinofuranosidase</fullName>
        <ecNumber evidence="4">3.2.1.55</ecNumber>
    </recommendedName>
</protein>
<dbReference type="Gene3D" id="2.60.120.260">
    <property type="entry name" value="Galactose-binding domain-like"/>
    <property type="match status" value="1"/>
</dbReference>
<dbReference type="PANTHER" id="PTHR31776:SF0">
    <property type="entry name" value="ALPHA-L-ARABINOFURANOSIDASE 1"/>
    <property type="match status" value="1"/>
</dbReference>
<name>M2MU80_BAUPA</name>
<comment type="pathway">
    <text evidence="2">Glycan metabolism; L-arabinan degradation.</text>
</comment>
<keyword evidence="6 10" id="KW-0378">Hydrolase</keyword>
<proteinExistence type="inferred from homology"/>
<dbReference type="Proteomes" id="UP000011761">
    <property type="component" value="Unassembled WGS sequence"/>
</dbReference>
<dbReference type="GO" id="GO:0046373">
    <property type="term" value="P:L-arabinose metabolic process"/>
    <property type="evidence" value="ECO:0007669"/>
    <property type="project" value="InterPro"/>
</dbReference>
<dbReference type="Gene3D" id="3.20.20.80">
    <property type="entry name" value="Glycosidases"/>
    <property type="match status" value="1"/>
</dbReference>
<dbReference type="STRING" id="717646.M2MU80"/>
<dbReference type="SUPFAM" id="SSF49785">
    <property type="entry name" value="Galactose-binding domain-like"/>
    <property type="match status" value="1"/>
</dbReference>
<feature type="signal peptide" evidence="8">
    <location>
        <begin position="1"/>
        <end position="17"/>
    </location>
</feature>
<dbReference type="GO" id="GO:0046556">
    <property type="term" value="F:alpha-L-arabinofuranosidase activity"/>
    <property type="evidence" value="ECO:0007669"/>
    <property type="project" value="UniProtKB-EC"/>
</dbReference>
<keyword evidence="5 8" id="KW-0732">Signal</keyword>
<dbReference type="SMART" id="SM00813">
    <property type="entry name" value="Alpha-L-AF_C"/>
    <property type="match status" value="1"/>
</dbReference>
<dbReference type="OrthoDB" id="406864at2759"/>
<keyword evidence="7" id="KW-0325">Glycoprotein</keyword>
<dbReference type="GeneID" id="19110279"/>
<feature type="domain" description="Alpha-L-arabinofuranosidase C-terminal" evidence="9">
    <location>
        <begin position="439"/>
        <end position="640"/>
    </location>
</feature>
<evidence type="ECO:0000256" key="7">
    <source>
        <dbReference type="ARBA" id="ARBA00023180"/>
    </source>
</evidence>
<dbReference type="Pfam" id="PF06964">
    <property type="entry name" value="Alpha-L-AF_C"/>
    <property type="match status" value="1"/>
</dbReference>
<evidence type="ECO:0000313" key="11">
    <source>
        <dbReference type="Proteomes" id="UP000011761"/>
    </source>
</evidence>
<dbReference type="Pfam" id="PF22848">
    <property type="entry name" value="ASD1_dom"/>
    <property type="match status" value="1"/>
</dbReference>
<dbReference type="SUPFAM" id="SSF51445">
    <property type="entry name" value="(Trans)glycosidases"/>
    <property type="match status" value="1"/>
</dbReference>
<evidence type="ECO:0000256" key="4">
    <source>
        <dbReference type="ARBA" id="ARBA00012670"/>
    </source>
</evidence>
<sequence length="695" mass="74766">MLSTLLSASLFAAVVRAVSFTVGSANGNATSPYQYGLIFEDINHAGDGGVYAELIQNRAFQGDSIFPKNLNYWNPLGGAALSLQNLSTPLSSALPTSMQVTAGNSTGGTIGFSNVGFWGFPVVAGWQYNGSFWVEGALNGNVTIALVSNSNTYYAEASVAVHSSSAWTQYNYTFTPTVSAPNSNNTLNFTFASSSLSGAVNFNLLSLFPPTYKNRPNGNRIDLMDAMAGLYPSFFRAPGGNNVEGLQPPYWWNWTQSLGPLQNRNGYPGTWGYEQTNGLGLIEYMLWAQDLGMEPILALWSGLWLNASSVPQSGIQVYVQAALDELEFLMGDASTTWGALRESLGYGPFQINFVEIGNEDSLLVGSAATYSAYRFQAFYDAVSAAYPNITIIASYYDVNGVTPPDNAAGDIHNYELASQFARQFTLFDNYTSAHPILLGEYAVIAYDAPGVTAVQWNAGAPREFVPVWYSSVGEAVYLLGAERNSDKVIGAAYAPTFQNLNSWAWIPDMIQFDAYPGHTTLSTSYYVVQLLSGTRITENLPITITSGQFGPAYFVAGRNSETGSHIAKFAVYNATANGTSNYPISLSFDGVGPYATGNLTYLNAPMNSTNPIGGNVVTKTVQTVTASRNGTFSFTLPDWTVAILEVGANNAGQGYGYGNPGNRPGWLGPKSWGRDSWNGGGWGNPAQGWHHGYKK</sequence>
<dbReference type="eggNOG" id="ENOG502QQEX">
    <property type="taxonomic scope" value="Eukaryota"/>
</dbReference>
<accession>M2MU80</accession>
<dbReference type="EMBL" id="KB445557">
    <property type="protein sequence ID" value="EMC95118.1"/>
    <property type="molecule type" value="Genomic_DNA"/>
</dbReference>
<keyword evidence="11" id="KW-1185">Reference proteome</keyword>
<evidence type="ECO:0000259" key="9">
    <source>
        <dbReference type="SMART" id="SM00813"/>
    </source>
</evidence>
<organism evidence="10 11">
    <name type="scientific">Baudoinia panamericana (strain UAMH 10762)</name>
    <name type="common">Angels' share fungus</name>
    <name type="synonym">Baudoinia compniacensis (strain UAMH 10762)</name>
    <dbReference type="NCBI Taxonomy" id="717646"/>
    <lineage>
        <taxon>Eukaryota</taxon>
        <taxon>Fungi</taxon>
        <taxon>Dikarya</taxon>
        <taxon>Ascomycota</taxon>
        <taxon>Pezizomycotina</taxon>
        <taxon>Dothideomycetes</taxon>
        <taxon>Dothideomycetidae</taxon>
        <taxon>Mycosphaerellales</taxon>
        <taxon>Teratosphaeriaceae</taxon>
        <taxon>Baudoinia</taxon>
    </lineage>
</organism>
<dbReference type="UniPathway" id="UPA00667"/>
<feature type="chain" id="PRO_5004022095" description="non-reducing end alpha-L-arabinofuranosidase" evidence="8">
    <location>
        <begin position="18"/>
        <end position="695"/>
    </location>
</feature>
<dbReference type="EC" id="3.2.1.55" evidence="4"/>
<evidence type="ECO:0000256" key="5">
    <source>
        <dbReference type="ARBA" id="ARBA00022729"/>
    </source>
</evidence>
<evidence type="ECO:0000256" key="3">
    <source>
        <dbReference type="ARBA" id="ARBA00007186"/>
    </source>
</evidence>
<evidence type="ECO:0000256" key="2">
    <source>
        <dbReference type="ARBA" id="ARBA00004834"/>
    </source>
</evidence>
<dbReference type="GO" id="GO:0031222">
    <property type="term" value="P:arabinan catabolic process"/>
    <property type="evidence" value="ECO:0007669"/>
    <property type="project" value="UniProtKB-UniPathway"/>
</dbReference>